<dbReference type="Proteomes" id="UP001596043">
    <property type="component" value="Unassembled WGS sequence"/>
</dbReference>
<sequence length="149" mass="16310">MNTKTTPIENYSNAGLTQISCTATKGAQVDNPMPVGDVQPESPIVAVNAVTLNTDNTVSFNFNVDIDAAYTGTPTLWVNTETKEFYVEYNYTEEWAPKLTNWQIQATYDNTNARGGHVLAAGDQITLYNRDVDPVTSRGTKTTVQPPTT</sequence>
<proteinExistence type="predicted"/>
<evidence type="ECO:0008006" key="3">
    <source>
        <dbReference type="Google" id="ProtNLM"/>
    </source>
</evidence>
<gene>
    <name evidence="1" type="ORF">ACFO3O_04590</name>
</gene>
<dbReference type="RefSeq" id="WP_379977363.1">
    <property type="nucleotide sequence ID" value="NZ_JBHSFV010000002.1"/>
</dbReference>
<comment type="caution">
    <text evidence="1">The sequence shown here is derived from an EMBL/GenBank/DDBJ whole genome shotgun (WGS) entry which is preliminary data.</text>
</comment>
<evidence type="ECO:0000313" key="2">
    <source>
        <dbReference type="Proteomes" id="UP001596043"/>
    </source>
</evidence>
<reference evidence="2" key="1">
    <citation type="journal article" date="2019" name="Int. J. Syst. Evol. Microbiol.">
        <title>The Global Catalogue of Microorganisms (GCM) 10K type strain sequencing project: providing services to taxonomists for standard genome sequencing and annotation.</title>
        <authorList>
            <consortium name="The Broad Institute Genomics Platform"/>
            <consortium name="The Broad Institute Genome Sequencing Center for Infectious Disease"/>
            <person name="Wu L."/>
            <person name="Ma J."/>
        </authorList>
    </citation>
    <scope>NUCLEOTIDE SEQUENCE [LARGE SCALE GENOMIC DNA]</scope>
    <source>
        <strain evidence="2">YJ-61-S</strain>
    </source>
</reference>
<protein>
    <recommendedName>
        <fullName evidence="3">CBM20 domain-containing protein</fullName>
    </recommendedName>
</protein>
<organism evidence="1 2">
    <name type="scientific">Dokdonia ponticola</name>
    <dbReference type="NCBI Taxonomy" id="2041041"/>
    <lineage>
        <taxon>Bacteria</taxon>
        <taxon>Pseudomonadati</taxon>
        <taxon>Bacteroidota</taxon>
        <taxon>Flavobacteriia</taxon>
        <taxon>Flavobacteriales</taxon>
        <taxon>Flavobacteriaceae</taxon>
        <taxon>Dokdonia</taxon>
    </lineage>
</organism>
<keyword evidence="2" id="KW-1185">Reference proteome</keyword>
<dbReference type="EMBL" id="JBHSFV010000002">
    <property type="protein sequence ID" value="MFC4633170.1"/>
    <property type="molecule type" value="Genomic_DNA"/>
</dbReference>
<evidence type="ECO:0000313" key="1">
    <source>
        <dbReference type="EMBL" id="MFC4633170.1"/>
    </source>
</evidence>
<accession>A0ABV9HVW3</accession>
<name>A0ABV9HVW3_9FLAO</name>